<protein>
    <recommendedName>
        <fullName evidence="6">PHD-type domain-containing protein</fullName>
    </recommendedName>
</protein>
<dbReference type="Proteomes" id="UP001359559">
    <property type="component" value="Unassembled WGS sequence"/>
</dbReference>
<evidence type="ECO:0000313" key="7">
    <source>
        <dbReference type="EMBL" id="KAK7302074.1"/>
    </source>
</evidence>
<dbReference type="SMART" id="SM00249">
    <property type="entry name" value="PHD"/>
    <property type="match status" value="1"/>
</dbReference>
<dbReference type="PANTHER" id="PTHR47162">
    <property type="entry name" value="OS02G0192300 PROTEIN"/>
    <property type="match status" value="1"/>
</dbReference>
<evidence type="ECO:0000256" key="1">
    <source>
        <dbReference type="ARBA" id="ARBA00022723"/>
    </source>
</evidence>
<dbReference type="SUPFAM" id="SSF57903">
    <property type="entry name" value="FYVE/PHD zinc finger"/>
    <property type="match status" value="1"/>
</dbReference>
<keyword evidence="1" id="KW-0479">Metal-binding</keyword>
<dbReference type="Pfam" id="PF00628">
    <property type="entry name" value="PHD"/>
    <property type="match status" value="1"/>
</dbReference>
<dbReference type="GO" id="GO:0008270">
    <property type="term" value="F:zinc ion binding"/>
    <property type="evidence" value="ECO:0007669"/>
    <property type="project" value="UniProtKB-KW"/>
</dbReference>
<dbReference type="Pfam" id="PF08670">
    <property type="entry name" value="MEKHLA"/>
    <property type="match status" value="1"/>
</dbReference>
<dbReference type="PANTHER" id="PTHR47162:SF8">
    <property type="entry name" value="METHYL-CPG-BINDING DOMAIN-CONTAINING PROTEIN 9"/>
    <property type="match status" value="1"/>
</dbReference>
<dbReference type="PROSITE" id="PS50016">
    <property type="entry name" value="ZF_PHD_2"/>
    <property type="match status" value="1"/>
</dbReference>
<dbReference type="Gene3D" id="3.30.40.10">
    <property type="entry name" value="Zinc/RING finger domain, C3HC4 (zinc finger)"/>
    <property type="match status" value="1"/>
</dbReference>
<dbReference type="InterPro" id="IPR019787">
    <property type="entry name" value="Znf_PHD-finger"/>
</dbReference>
<dbReference type="InterPro" id="IPR036427">
    <property type="entry name" value="Bromodomain-like_sf"/>
</dbReference>
<evidence type="ECO:0000256" key="5">
    <source>
        <dbReference type="PROSITE-ProRule" id="PRU00146"/>
    </source>
</evidence>
<dbReference type="AlphaFoldDB" id="A0AAN9PLE1"/>
<keyword evidence="4" id="KW-0103">Bromodomain</keyword>
<keyword evidence="2 5" id="KW-0863">Zinc-finger</keyword>
<sequence>MEEEESDAKATSEKNLANDGNIPEWAQMLELVTKLPTNVGIQIRKCVYEALEKGPPEWARKILEHSISKEVYKGNASGPMKELPATSCADAMVSQNYHPLRYARLQPNSNKGRKKKIVISISKVFCNLMGRKLTNSSDNDDEGLLRSPAMVSRPLDFLTIDLRLAAGAYGGSHEAFLEDVHEVHLWNNVRVAFGDQPDLVELAENLSQNFKSLHNEEVGIVSYVEKFTECAKLECLSTEMRKEINDFLESTNEIPKVPWDEGVCKVCGIDRDDESVLLYDTCDAEYHTYCLNPPLARIPEGNWYCPSCVDSKHATHDLNSDHEEVDSKLKSLEKHVQENVPPILLVQFLREHWSEWADYGVDAYFAACLKASPYVVPCARPGGFPSSQVILPLTHTIKHEEVFIFLIMMTLILFSEVNENSIRACAQLVFAPIDESFTYDALLLPFGFYVIPLDPKTFVTNVNSKMFASRTLDLASTLEVGSGNARPAGEADLNGYKVAMVIAPSRLGTQLGPKSLPGLPKALALARWICRNYRIHTGIELFRVECITGDAILKQLWHHFDAIMCCSVKTNLVTALNFFG</sequence>
<dbReference type="CDD" id="cd15519">
    <property type="entry name" value="PHD1_Lid2p_like"/>
    <property type="match status" value="1"/>
</dbReference>
<dbReference type="InterPro" id="IPR013083">
    <property type="entry name" value="Znf_RING/FYVE/PHD"/>
</dbReference>
<keyword evidence="3" id="KW-0862">Zinc</keyword>
<dbReference type="InterPro" id="IPR013978">
    <property type="entry name" value="MEKHLA"/>
</dbReference>
<accession>A0AAN9PLE1</accession>
<dbReference type="InterPro" id="IPR011011">
    <property type="entry name" value="Znf_FYVE_PHD"/>
</dbReference>
<keyword evidence="8" id="KW-1185">Reference proteome</keyword>
<dbReference type="Gene3D" id="1.20.920.10">
    <property type="entry name" value="Bromodomain-like"/>
    <property type="match status" value="1"/>
</dbReference>
<organism evidence="7 8">
    <name type="scientific">Clitoria ternatea</name>
    <name type="common">Butterfly pea</name>
    <dbReference type="NCBI Taxonomy" id="43366"/>
    <lineage>
        <taxon>Eukaryota</taxon>
        <taxon>Viridiplantae</taxon>
        <taxon>Streptophyta</taxon>
        <taxon>Embryophyta</taxon>
        <taxon>Tracheophyta</taxon>
        <taxon>Spermatophyta</taxon>
        <taxon>Magnoliopsida</taxon>
        <taxon>eudicotyledons</taxon>
        <taxon>Gunneridae</taxon>
        <taxon>Pentapetalae</taxon>
        <taxon>rosids</taxon>
        <taxon>fabids</taxon>
        <taxon>Fabales</taxon>
        <taxon>Fabaceae</taxon>
        <taxon>Papilionoideae</taxon>
        <taxon>50 kb inversion clade</taxon>
        <taxon>NPAAA clade</taxon>
        <taxon>indigoferoid/millettioid clade</taxon>
        <taxon>Phaseoleae</taxon>
        <taxon>Clitoria</taxon>
    </lineage>
</organism>
<evidence type="ECO:0000256" key="4">
    <source>
        <dbReference type="ARBA" id="ARBA00023117"/>
    </source>
</evidence>
<reference evidence="7 8" key="1">
    <citation type="submission" date="2024-01" db="EMBL/GenBank/DDBJ databases">
        <title>The genomes of 5 underutilized Papilionoideae crops provide insights into root nodulation and disease resistance.</title>
        <authorList>
            <person name="Yuan L."/>
        </authorList>
    </citation>
    <scope>NUCLEOTIDE SEQUENCE [LARGE SCALE GENOMIC DNA]</scope>
    <source>
        <strain evidence="7">LY-2023</strain>
        <tissue evidence="7">Leaf</tissue>
    </source>
</reference>
<comment type="caution">
    <text evidence="7">The sequence shown here is derived from an EMBL/GenBank/DDBJ whole genome shotgun (WGS) entry which is preliminary data.</text>
</comment>
<evidence type="ECO:0000256" key="2">
    <source>
        <dbReference type="ARBA" id="ARBA00022771"/>
    </source>
</evidence>
<dbReference type="SUPFAM" id="SSF47370">
    <property type="entry name" value="Bromodomain"/>
    <property type="match status" value="1"/>
</dbReference>
<evidence type="ECO:0000259" key="6">
    <source>
        <dbReference type="PROSITE" id="PS50016"/>
    </source>
</evidence>
<dbReference type="InterPro" id="IPR001965">
    <property type="entry name" value="Znf_PHD"/>
</dbReference>
<dbReference type="EMBL" id="JAYKXN010000003">
    <property type="protein sequence ID" value="KAK7302074.1"/>
    <property type="molecule type" value="Genomic_DNA"/>
</dbReference>
<feature type="domain" description="PHD-type" evidence="6">
    <location>
        <begin position="261"/>
        <end position="311"/>
    </location>
</feature>
<evidence type="ECO:0000256" key="3">
    <source>
        <dbReference type="ARBA" id="ARBA00022833"/>
    </source>
</evidence>
<name>A0AAN9PLE1_CLITE</name>
<gene>
    <name evidence="7" type="ORF">RJT34_12953</name>
</gene>
<evidence type="ECO:0000313" key="8">
    <source>
        <dbReference type="Proteomes" id="UP001359559"/>
    </source>
</evidence>
<proteinExistence type="predicted"/>